<dbReference type="Proteomes" id="UP000004067">
    <property type="component" value="Unassembled WGS sequence"/>
</dbReference>
<dbReference type="InterPro" id="IPR045920">
    <property type="entry name" value="DUF6339"/>
</dbReference>
<dbReference type="EMBL" id="AFHQ01000007">
    <property type="protein sequence ID" value="EGK62047.1"/>
    <property type="molecule type" value="Genomic_DNA"/>
</dbReference>
<sequence>MKLQFVSYDNINIIKSNLPVWAERFRADSSDWLVAELEQPLFVDSRFKEVPDFSLVMSAEKPFQTDAENAKHVYEQLSFLSDALASDERLWAGLCLGPFWSYVKYRWDIDAKCTERQIVQHFFFGFGTRRSLTRNALSRLWWIGRLTYDKTRSDPWEMTKFVCENADYIMHILERNTSNNPSIIRGFLSAVMDARKNGMQMDTNIVGELAKYLNLLGGIYILDCLPEERIYEKIYAKAEEISVVAESVE</sequence>
<evidence type="ECO:0000313" key="1">
    <source>
        <dbReference type="EMBL" id="EGK62047.1"/>
    </source>
</evidence>
<organism evidence="1 2">
    <name type="scientific">Centipeda periodontii DSM 2778</name>
    <dbReference type="NCBI Taxonomy" id="888060"/>
    <lineage>
        <taxon>Bacteria</taxon>
        <taxon>Bacillati</taxon>
        <taxon>Bacillota</taxon>
        <taxon>Negativicutes</taxon>
        <taxon>Selenomonadales</taxon>
        <taxon>Selenomonadaceae</taxon>
        <taxon>Centipeda</taxon>
    </lineage>
</organism>
<name>F5RJ61_9FIRM</name>
<evidence type="ECO:0000313" key="2">
    <source>
        <dbReference type="Proteomes" id="UP000004067"/>
    </source>
</evidence>
<dbReference type="HOGENOM" id="CLU_067511_0_0_9"/>
<dbReference type="OrthoDB" id="86327at2"/>
<gene>
    <name evidence="1" type="ORF">HMPREF9081_0296</name>
</gene>
<reference evidence="1 2" key="1">
    <citation type="submission" date="2011-04" db="EMBL/GenBank/DDBJ databases">
        <authorList>
            <person name="Muzny D."/>
            <person name="Qin X."/>
            <person name="Deng J."/>
            <person name="Jiang H."/>
            <person name="Liu Y."/>
            <person name="Qu J."/>
            <person name="Song X.-Z."/>
            <person name="Zhang L."/>
            <person name="Thornton R."/>
            <person name="Coyle M."/>
            <person name="Francisco L."/>
            <person name="Jackson L."/>
            <person name="Javaid M."/>
            <person name="Korchina V."/>
            <person name="Kovar C."/>
            <person name="Mata R."/>
            <person name="Mathew T."/>
            <person name="Ngo R."/>
            <person name="Nguyen L."/>
            <person name="Nguyen N."/>
            <person name="Okwuonu G."/>
            <person name="Ongeri F."/>
            <person name="Pham C."/>
            <person name="Simmons D."/>
            <person name="Wilczek-Boney K."/>
            <person name="Hale W."/>
            <person name="Jakkamsetti A."/>
            <person name="Pham P."/>
            <person name="Ruth R."/>
            <person name="San Lucas F."/>
            <person name="Warren J."/>
            <person name="Zhang J."/>
            <person name="Zhao Z."/>
            <person name="Zhou C."/>
            <person name="Zhu D."/>
            <person name="Lee S."/>
            <person name="Bess C."/>
            <person name="Blankenburg K."/>
            <person name="Forbes L."/>
            <person name="Fu Q."/>
            <person name="Gubbala S."/>
            <person name="Hirani K."/>
            <person name="Jayaseelan J.C."/>
            <person name="Lara F."/>
            <person name="Munidasa M."/>
            <person name="Palculict T."/>
            <person name="Patil S."/>
            <person name="Pu L.-L."/>
            <person name="Saada N."/>
            <person name="Tang L."/>
            <person name="Weissenberger G."/>
            <person name="Zhu Y."/>
            <person name="Hemphill L."/>
            <person name="Shang Y."/>
            <person name="Youmans B."/>
            <person name="Ayvaz T."/>
            <person name="Ross M."/>
            <person name="Santibanez J."/>
            <person name="Aqrawi P."/>
            <person name="Gross S."/>
            <person name="Joshi V."/>
            <person name="Fowler G."/>
            <person name="Nazareth L."/>
            <person name="Reid J."/>
            <person name="Worley K."/>
            <person name="Petrosino J."/>
            <person name="Highlander S."/>
            <person name="Gibbs R."/>
        </authorList>
    </citation>
    <scope>NUCLEOTIDE SEQUENCE [LARGE SCALE GENOMIC DNA]</scope>
    <source>
        <strain evidence="1 2">DSM 2778</strain>
    </source>
</reference>
<comment type="caution">
    <text evidence="1">The sequence shown here is derived from an EMBL/GenBank/DDBJ whole genome shotgun (WGS) entry which is preliminary data.</text>
</comment>
<dbReference type="AlphaFoldDB" id="F5RJ61"/>
<protein>
    <submittedName>
        <fullName evidence="1">Uncharacterized protein</fullName>
    </submittedName>
</protein>
<dbReference type="RefSeq" id="WP_006305106.1">
    <property type="nucleotide sequence ID" value="NZ_GL892076.1"/>
</dbReference>
<keyword evidence="2" id="KW-1185">Reference proteome</keyword>
<dbReference type="Pfam" id="PF19866">
    <property type="entry name" value="DUF6339"/>
    <property type="match status" value="1"/>
</dbReference>
<accession>F5RJ61</accession>
<dbReference type="eggNOG" id="ENOG502ZBE4">
    <property type="taxonomic scope" value="Bacteria"/>
</dbReference>
<proteinExistence type="predicted"/>
<dbReference type="STRING" id="888060.HMPREF9081_0296"/>